<dbReference type="eggNOG" id="COG1733">
    <property type="taxonomic scope" value="Bacteria"/>
</dbReference>
<keyword evidence="3" id="KW-0804">Transcription</keyword>
<dbReference type="STRING" id="375.BKD09_RS38295"/>
<evidence type="ECO:0000256" key="3">
    <source>
        <dbReference type="ARBA" id="ARBA00023163"/>
    </source>
</evidence>
<evidence type="ECO:0000256" key="1">
    <source>
        <dbReference type="ARBA" id="ARBA00023015"/>
    </source>
</evidence>
<dbReference type="SUPFAM" id="SSF46785">
    <property type="entry name" value="Winged helix' DNA-binding domain"/>
    <property type="match status" value="1"/>
</dbReference>
<dbReference type="PANTHER" id="PTHR33204:SF17">
    <property type="entry name" value="TRANSCRIPTIONAL REGULATORY PROTEIN"/>
    <property type="match status" value="1"/>
</dbReference>
<dbReference type="Gene3D" id="1.10.10.10">
    <property type="entry name" value="Winged helix-like DNA-binding domain superfamily/Winged helix DNA-binding domain"/>
    <property type="match status" value="1"/>
</dbReference>
<dbReference type="Pfam" id="PF01638">
    <property type="entry name" value="HxlR"/>
    <property type="match status" value="1"/>
</dbReference>
<gene>
    <name evidence="5" type="ORF">MA20_42250</name>
</gene>
<comment type="caution">
    <text evidence="5">The sequence shown here is derived from an EMBL/GenBank/DDBJ whole genome shotgun (WGS) entry which is preliminary data.</text>
</comment>
<organism evidence="5 6">
    <name type="scientific">Bradyrhizobium japonicum</name>
    <dbReference type="NCBI Taxonomy" id="375"/>
    <lineage>
        <taxon>Bacteria</taxon>
        <taxon>Pseudomonadati</taxon>
        <taxon>Pseudomonadota</taxon>
        <taxon>Alphaproteobacteria</taxon>
        <taxon>Hyphomicrobiales</taxon>
        <taxon>Nitrobacteraceae</taxon>
        <taxon>Bradyrhizobium</taxon>
    </lineage>
</organism>
<dbReference type="GO" id="GO:0003677">
    <property type="term" value="F:DNA binding"/>
    <property type="evidence" value="ECO:0007669"/>
    <property type="project" value="UniProtKB-KW"/>
</dbReference>
<keyword evidence="2" id="KW-0238">DNA-binding</keyword>
<reference evidence="5 6" key="1">
    <citation type="submission" date="2014-09" db="EMBL/GenBank/DDBJ databases">
        <title>Draft genome of Bradyrhizobium japonicum Is-34.</title>
        <authorList>
            <person name="Tsurumaru H."/>
            <person name="Yamakawa T."/>
            <person name="Hashimoto S."/>
            <person name="Okizaki K."/>
            <person name="Kanesaki Y."/>
            <person name="Yoshikawa H."/>
            <person name="Yajima S."/>
        </authorList>
    </citation>
    <scope>NUCLEOTIDE SEQUENCE [LARGE SCALE GENOMIC DNA]</scope>
    <source>
        <strain evidence="5 6">Is-34</strain>
    </source>
</reference>
<dbReference type="InterPro" id="IPR036390">
    <property type="entry name" value="WH_DNA-bd_sf"/>
</dbReference>
<dbReference type="InterPro" id="IPR036388">
    <property type="entry name" value="WH-like_DNA-bd_sf"/>
</dbReference>
<feature type="domain" description="HTH hxlR-type" evidence="4">
    <location>
        <begin position="11"/>
        <end position="108"/>
    </location>
</feature>
<dbReference type="PANTHER" id="PTHR33204">
    <property type="entry name" value="TRANSCRIPTIONAL REGULATOR, MARR FAMILY"/>
    <property type="match status" value="1"/>
</dbReference>
<evidence type="ECO:0000313" key="5">
    <source>
        <dbReference type="EMBL" id="KGT73825.1"/>
    </source>
</evidence>
<accession>A0A0A3XHN4</accession>
<dbReference type="InterPro" id="IPR002577">
    <property type="entry name" value="HTH_HxlR"/>
</dbReference>
<evidence type="ECO:0000256" key="2">
    <source>
        <dbReference type="ARBA" id="ARBA00023125"/>
    </source>
</evidence>
<evidence type="ECO:0000313" key="6">
    <source>
        <dbReference type="Proteomes" id="UP000030377"/>
    </source>
</evidence>
<dbReference type="PROSITE" id="PS51118">
    <property type="entry name" value="HTH_HXLR"/>
    <property type="match status" value="1"/>
</dbReference>
<proteinExistence type="predicted"/>
<dbReference type="AlphaFoldDB" id="A0A0A3XHN4"/>
<protein>
    <submittedName>
        <fullName evidence="5">Transcriptional regulator</fullName>
    </submittedName>
</protein>
<evidence type="ECO:0000259" key="4">
    <source>
        <dbReference type="PROSITE" id="PS51118"/>
    </source>
</evidence>
<name>A0A0A3XHN4_BRAJP</name>
<dbReference type="RefSeq" id="WP_028158190.1">
    <property type="nucleotide sequence ID" value="NZ_JANUDC010000001.1"/>
</dbReference>
<dbReference type="Proteomes" id="UP000030377">
    <property type="component" value="Unassembled WGS sequence"/>
</dbReference>
<sequence>MQPKSPSILECPVGRAVETVGEWWSILILRDAFQGATKFDEFSQSLGIAPNILSRRLAHLTESGMFVRRRYHERPPRYEYMLTEKARDFFPVVVALLAFGNRHLAPKGESIVLANRSDARPFDPIVVDAADMRPITLANAVVVPGPRASRGMRKRLASLKAMNPAVAPAGD</sequence>
<keyword evidence="1" id="KW-0805">Transcription regulation</keyword>
<dbReference type="EMBL" id="JRPN01000040">
    <property type="protein sequence ID" value="KGT73825.1"/>
    <property type="molecule type" value="Genomic_DNA"/>
</dbReference>